<keyword evidence="3" id="KW-0663">Pyridoxal phosphate</keyword>
<dbReference type="Gene3D" id="3.90.1150.10">
    <property type="entry name" value="Aspartate Aminotransferase, domain 1"/>
    <property type="match status" value="1"/>
</dbReference>
<evidence type="ECO:0000259" key="6">
    <source>
        <dbReference type="Pfam" id="PF00155"/>
    </source>
</evidence>
<dbReference type="EC" id="4.4.1.13" evidence="2"/>
<dbReference type="RefSeq" id="WP_354196350.1">
    <property type="nucleotide sequence ID" value="NZ_JBEPML010000010.1"/>
</dbReference>
<dbReference type="Gene3D" id="3.40.640.10">
    <property type="entry name" value="Type I PLP-dependent aspartate aminotransferase-like (Major domain)"/>
    <property type="match status" value="1"/>
</dbReference>
<evidence type="ECO:0000256" key="1">
    <source>
        <dbReference type="ARBA" id="ARBA00001933"/>
    </source>
</evidence>
<protein>
    <recommendedName>
        <fullName evidence="2">cysteine-S-conjugate beta-lyase</fullName>
        <ecNumber evidence="2">4.4.1.13</ecNumber>
    </recommendedName>
</protein>
<comment type="cofactor">
    <cofactor evidence="1">
        <name>pyridoxal 5'-phosphate</name>
        <dbReference type="ChEBI" id="CHEBI:597326"/>
    </cofactor>
</comment>
<reference evidence="7 8" key="1">
    <citation type="submission" date="2024-06" db="EMBL/GenBank/DDBJ databases">
        <title>Genomic Encyclopedia of Type Strains, Phase IV (KMG-IV): sequencing the most valuable type-strain genomes for metagenomic binning, comparative biology and taxonomic classification.</title>
        <authorList>
            <person name="Goeker M."/>
        </authorList>
    </citation>
    <scope>NUCLEOTIDE SEQUENCE [LARGE SCALE GENOMIC DNA]</scope>
    <source>
        <strain evidence="7 8">DSM 27865</strain>
    </source>
</reference>
<evidence type="ECO:0000256" key="4">
    <source>
        <dbReference type="ARBA" id="ARBA00023239"/>
    </source>
</evidence>
<dbReference type="Proteomes" id="UP001549076">
    <property type="component" value="Unassembled WGS sequence"/>
</dbReference>
<name>A0ABV2N2D8_9HYPH</name>
<evidence type="ECO:0000256" key="2">
    <source>
        <dbReference type="ARBA" id="ARBA00012224"/>
    </source>
</evidence>
<dbReference type="InterPro" id="IPR015422">
    <property type="entry name" value="PyrdxlP-dep_Trfase_small"/>
</dbReference>
<dbReference type="InterPro" id="IPR015424">
    <property type="entry name" value="PyrdxlP-dep_Trfase"/>
</dbReference>
<dbReference type="InterPro" id="IPR015421">
    <property type="entry name" value="PyrdxlP-dep_Trfase_major"/>
</dbReference>
<dbReference type="EMBL" id="JBEPML010000010">
    <property type="protein sequence ID" value="MET3792914.1"/>
    <property type="molecule type" value="Genomic_DNA"/>
</dbReference>
<evidence type="ECO:0000313" key="8">
    <source>
        <dbReference type="Proteomes" id="UP001549076"/>
    </source>
</evidence>
<dbReference type="PANTHER" id="PTHR43525">
    <property type="entry name" value="PROTEIN MALY"/>
    <property type="match status" value="1"/>
</dbReference>
<evidence type="ECO:0000256" key="3">
    <source>
        <dbReference type="ARBA" id="ARBA00022898"/>
    </source>
</evidence>
<accession>A0ABV2N2D8</accession>
<keyword evidence="4 7" id="KW-0456">Lyase</keyword>
<sequence length="393" mass="43670">MKDTEFAAFELEREFLFSRTASKWRRYPHDVIPSWIAEMDFLPPDALQEAVVKLVDKRDYGYPRRPLMPAERQIGAAFAQRMGERFGWRIEETSVQAVTDLLQGTIAAILAFSEPGEHIAVHTPCYGPFREAIEEAGRAIVEIPMLETAQGFVPDMAALRAAPADTRMIILCNPQNPTGRVFTRAELEEIAAIAAARDMIVLSDEVHADFVYDGRKHIPIASLGEEIASRTITANSPGKSFNIAGLRCGVIHFGAPQLLERFHARVPRLLLGRPSVISIDAAEAAWTKGQPWLDRIVALLNRNRHMVFDALERRIPKLKAFMPEAGFLAWIDCSAMGWPQPAATVFLEKAGIAFSAGESFCTRHEGFVRLNFATSAEVLEDKLGRMEALVNAS</sequence>
<gene>
    <name evidence="7" type="ORF">ABID37_003137</name>
</gene>
<dbReference type="CDD" id="cd00609">
    <property type="entry name" value="AAT_like"/>
    <property type="match status" value="1"/>
</dbReference>
<dbReference type="InterPro" id="IPR004839">
    <property type="entry name" value="Aminotransferase_I/II_large"/>
</dbReference>
<dbReference type="GO" id="GO:0047804">
    <property type="term" value="F:cysteine-S-conjugate beta-lyase activity"/>
    <property type="evidence" value="ECO:0007669"/>
    <property type="project" value="UniProtKB-EC"/>
</dbReference>
<comment type="similarity">
    <text evidence="5">Belongs to the class-II pyridoxal-phosphate-dependent aminotransferase family. MalY/PatB cystathionine beta-lyase subfamily.</text>
</comment>
<comment type="caution">
    <text evidence="7">The sequence shown here is derived from an EMBL/GenBank/DDBJ whole genome shotgun (WGS) entry which is preliminary data.</text>
</comment>
<dbReference type="Pfam" id="PF00155">
    <property type="entry name" value="Aminotran_1_2"/>
    <property type="match status" value="1"/>
</dbReference>
<dbReference type="SUPFAM" id="SSF53383">
    <property type="entry name" value="PLP-dependent transferases"/>
    <property type="match status" value="1"/>
</dbReference>
<proteinExistence type="inferred from homology"/>
<organism evidence="7 8">
    <name type="scientific">Aquamicrobium terrae</name>
    <dbReference type="NCBI Taxonomy" id="1324945"/>
    <lineage>
        <taxon>Bacteria</taxon>
        <taxon>Pseudomonadati</taxon>
        <taxon>Pseudomonadota</taxon>
        <taxon>Alphaproteobacteria</taxon>
        <taxon>Hyphomicrobiales</taxon>
        <taxon>Phyllobacteriaceae</taxon>
        <taxon>Aquamicrobium</taxon>
    </lineage>
</organism>
<keyword evidence="8" id="KW-1185">Reference proteome</keyword>
<evidence type="ECO:0000313" key="7">
    <source>
        <dbReference type="EMBL" id="MET3792914.1"/>
    </source>
</evidence>
<dbReference type="InterPro" id="IPR051798">
    <property type="entry name" value="Class-II_PLP-Dep_Aminotrans"/>
</dbReference>
<dbReference type="PANTHER" id="PTHR43525:SF1">
    <property type="entry name" value="PROTEIN MALY"/>
    <property type="match status" value="1"/>
</dbReference>
<evidence type="ECO:0000256" key="5">
    <source>
        <dbReference type="ARBA" id="ARBA00037974"/>
    </source>
</evidence>
<feature type="domain" description="Aminotransferase class I/classII large" evidence="6">
    <location>
        <begin position="79"/>
        <end position="380"/>
    </location>
</feature>